<proteinExistence type="predicted"/>
<dbReference type="AlphaFoldDB" id="A0A1G6K050"/>
<evidence type="ECO:0000313" key="2">
    <source>
        <dbReference type="EMBL" id="SDC23666.1"/>
    </source>
</evidence>
<dbReference type="RefSeq" id="WP_072193007.1">
    <property type="nucleotide sequence ID" value="NZ_FMZR01000001.1"/>
</dbReference>
<evidence type="ECO:0000256" key="1">
    <source>
        <dbReference type="SAM" id="SignalP"/>
    </source>
</evidence>
<name>A0A1G6K050_9BACI</name>
<dbReference type="EMBL" id="FMZR01000001">
    <property type="protein sequence ID" value="SDC23666.1"/>
    <property type="molecule type" value="Genomic_DNA"/>
</dbReference>
<gene>
    <name evidence="2" type="ORF">SAMN04487767_101552</name>
</gene>
<protein>
    <recommendedName>
        <fullName evidence="4">Complement C1q protein</fullName>
    </recommendedName>
</protein>
<evidence type="ECO:0000313" key="3">
    <source>
        <dbReference type="Proteomes" id="UP000183507"/>
    </source>
</evidence>
<feature type="signal peptide" evidence="1">
    <location>
        <begin position="1"/>
        <end position="23"/>
    </location>
</feature>
<reference evidence="3" key="1">
    <citation type="submission" date="2016-10" db="EMBL/GenBank/DDBJ databases">
        <authorList>
            <person name="Varghese N."/>
        </authorList>
    </citation>
    <scope>NUCLEOTIDE SEQUENCE [LARGE SCALE GENOMIC DNA]</scope>
    <source>
        <strain evidence="3">KPR-7A</strain>
    </source>
</reference>
<dbReference type="Proteomes" id="UP000183507">
    <property type="component" value="Unassembled WGS sequence"/>
</dbReference>
<sequence>MKKFIAGLVIVCTLALTLSPVSSEISKGKVKEPVKMMMDPGTIG</sequence>
<evidence type="ECO:0008006" key="4">
    <source>
        <dbReference type="Google" id="ProtNLM"/>
    </source>
</evidence>
<accession>A0A1G6K050</accession>
<organism evidence="2 3">
    <name type="scientific">Bacillus wiedmannii</name>
    <dbReference type="NCBI Taxonomy" id="1890302"/>
    <lineage>
        <taxon>Bacteria</taxon>
        <taxon>Bacillati</taxon>
        <taxon>Bacillota</taxon>
        <taxon>Bacilli</taxon>
        <taxon>Bacillales</taxon>
        <taxon>Bacillaceae</taxon>
        <taxon>Bacillus</taxon>
        <taxon>Bacillus cereus group</taxon>
    </lineage>
</organism>
<keyword evidence="1" id="KW-0732">Signal</keyword>
<feature type="chain" id="PRO_5010363773" description="Complement C1q protein" evidence="1">
    <location>
        <begin position="24"/>
        <end position="44"/>
    </location>
</feature>